<dbReference type="Proteomes" id="UP000032735">
    <property type="component" value="Chromosome"/>
</dbReference>
<sequence>MFFVTEGDFEFEFGVSALLTCVGREEQPTMKSTMKQTGNTRINLNPYINQVSN</sequence>
<evidence type="ECO:0000313" key="1">
    <source>
        <dbReference type="EMBL" id="CDG22445.1"/>
    </source>
</evidence>
<reference evidence="1 2" key="1">
    <citation type="submission" date="2013-07" db="EMBL/GenBank/DDBJ databases">
        <authorList>
            <person name="Genoscope - CEA"/>
        </authorList>
    </citation>
    <scope>NUCLEOTIDE SEQUENCE [LARGE SCALE GENOMIC DNA]</scope>
    <source>
        <strain evidence="1 2">G6</strain>
    </source>
</reference>
<organism evidence="1 2">
    <name type="scientific">Xenorhabdus poinarii G6</name>
    <dbReference type="NCBI Taxonomy" id="1354304"/>
    <lineage>
        <taxon>Bacteria</taxon>
        <taxon>Pseudomonadati</taxon>
        <taxon>Pseudomonadota</taxon>
        <taxon>Gammaproteobacteria</taxon>
        <taxon>Enterobacterales</taxon>
        <taxon>Morganellaceae</taxon>
        <taxon>Xenorhabdus</taxon>
    </lineage>
</organism>
<proteinExistence type="predicted"/>
<protein>
    <submittedName>
        <fullName evidence="1">Uncharacterized protein</fullName>
    </submittedName>
</protein>
<keyword evidence="2" id="KW-1185">Reference proteome</keyword>
<gene>
    <name evidence="1" type="ORF">XPG1_2798</name>
</gene>
<dbReference type="EMBL" id="FO704551">
    <property type="protein sequence ID" value="CDG22445.1"/>
    <property type="molecule type" value="Genomic_DNA"/>
</dbReference>
<dbReference type="HOGENOM" id="CLU_3067761_0_0_6"/>
<dbReference type="AlphaFoldDB" id="A0A068R8H9"/>
<accession>A0A068R8H9</accession>
<name>A0A068R8H9_9GAMM</name>
<evidence type="ECO:0000313" key="2">
    <source>
        <dbReference type="Proteomes" id="UP000032735"/>
    </source>
</evidence>
<dbReference type="KEGG" id="xpo:XPG1_2798"/>